<evidence type="ECO:0000313" key="2">
    <source>
        <dbReference type="EMBL" id="RMS45800.1"/>
    </source>
</evidence>
<gene>
    <name evidence="2" type="ORF">ALP65_01721</name>
</gene>
<dbReference type="PROSITE" id="PS51273">
    <property type="entry name" value="GATASE_TYPE_1"/>
    <property type="match status" value="1"/>
</dbReference>
<dbReference type="Proteomes" id="UP000270834">
    <property type="component" value="Unassembled WGS sequence"/>
</dbReference>
<dbReference type="InterPro" id="IPR017926">
    <property type="entry name" value="GATASE"/>
</dbReference>
<dbReference type="FunFam" id="3.40.50.880:FF:000033">
    <property type="entry name" value="Glutamine amidotransferase class-I"/>
    <property type="match status" value="1"/>
</dbReference>
<feature type="domain" description="Glutamine amidotransferase" evidence="1">
    <location>
        <begin position="22"/>
        <end position="178"/>
    </location>
</feature>
<dbReference type="AlphaFoldDB" id="A0A1S1C2K4"/>
<dbReference type="RefSeq" id="WP_003161633.1">
    <property type="nucleotide sequence ID" value="NZ_BAABSN010000001.1"/>
</dbReference>
<dbReference type="Pfam" id="PF00117">
    <property type="entry name" value="GATase"/>
    <property type="match status" value="1"/>
</dbReference>
<name>A0A1S1C2K4_PSEAI</name>
<proteinExistence type="predicted"/>
<dbReference type="InterPro" id="IPR044992">
    <property type="entry name" value="ChyE-like"/>
</dbReference>
<dbReference type="Gene3D" id="3.40.50.880">
    <property type="match status" value="1"/>
</dbReference>
<dbReference type="SUPFAM" id="SSF52317">
    <property type="entry name" value="Class I glutamine amidotransferase-like"/>
    <property type="match status" value="1"/>
</dbReference>
<accession>A0A1S1C2K4</accession>
<protein>
    <recommendedName>
        <fullName evidence="1">Glutamine amidotransferase domain-containing protein</fullName>
    </recommendedName>
</protein>
<organism evidence="2 3">
    <name type="scientific">Pseudomonas aeruginosa</name>
    <dbReference type="NCBI Taxonomy" id="287"/>
    <lineage>
        <taxon>Bacteria</taxon>
        <taxon>Pseudomonadati</taxon>
        <taxon>Pseudomonadota</taxon>
        <taxon>Gammaproteobacteria</taxon>
        <taxon>Pseudomonadales</taxon>
        <taxon>Pseudomonadaceae</taxon>
        <taxon>Pseudomonas</taxon>
    </lineage>
</organism>
<evidence type="ECO:0000259" key="1">
    <source>
        <dbReference type="Pfam" id="PF00117"/>
    </source>
</evidence>
<dbReference type="InterPro" id="IPR029062">
    <property type="entry name" value="Class_I_gatase-like"/>
</dbReference>
<comment type="caution">
    <text evidence="2">The sequence shown here is derived from an EMBL/GenBank/DDBJ whole genome shotgun (WGS) entry which is preliminary data.</text>
</comment>
<dbReference type="EMBL" id="RBSQ01001292">
    <property type="protein sequence ID" value="RMS45800.1"/>
    <property type="molecule type" value="Genomic_DNA"/>
</dbReference>
<reference evidence="2 3" key="1">
    <citation type="submission" date="2018-08" db="EMBL/GenBank/DDBJ databases">
        <title>Recombination of ecologically and evolutionarily significant loci maintains genetic cohesion in the Pseudomonas syringae species complex.</title>
        <authorList>
            <person name="Dillon M."/>
            <person name="Thakur S."/>
            <person name="Almeida R.N.D."/>
            <person name="Weir B.S."/>
            <person name="Guttman D.S."/>
        </authorList>
    </citation>
    <scope>NUCLEOTIDE SEQUENCE [LARGE SCALE GENOMIC DNA]</scope>
    <source>
        <strain evidence="2 3">ICMP 7846</strain>
    </source>
</reference>
<dbReference type="GO" id="GO:0005829">
    <property type="term" value="C:cytosol"/>
    <property type="evidence" value="ECO:0007669"/>
    <property type="project" value="TreeGrafter"/>
</dbReference>
<dbReference type="PANTHER" id="PTHR42695:SF5">
    <property type="entry name" value="GLUTAMINE AMIDOTRANSFERASE YLR126C-RELATED"/>
    <property type="match status" value="1"/>
</dbReference>
<dbReference type="CDD" id="cd01741">
    <property type="entry name" value="GATase1_1"/>
    <property type="match status" value="1"/>
</dbReference>
<evidence type="ECO:0000313" key="3">
    <source>
        <dbReference type="Proteomes" id="UP000270834"/>
    </source>
</evidence>
<sequence>MSDILILTHAEFCPPGHLGAVLAERGLDFRVIRADLGELAGLDAERPRAVAIMGGPMSVNDDLPWLRDELALLRRFIERRIPLIGHCLGGQLLARALGATVRHQPYTEMGWQPMQRESRDSPWLAGLPERFSIFQWHGDAFDLPQGAERLLSSPWCENQGFSWGDHVLGLQGHPEMTEELVRRWIAGWPHLLDPSQPSQQSAEDMLAGLPAKVAGLNRVAEGFYRHWLSLID</sequence>
<dbReference type="PANTHER" id="PTHR42695">
    <property type="entry name" value="GLUTAMINE AMIDOTRANSFERASE YLR126C-RELATED"/>
    <property type="match status" value="1"/>
</dbReference>
<accession>A0A3M5D894</accession>